<dbReference type="EMBL" id="BMTX01000002">
    <property type="protein sequence ID" value="GGS33570.1"/>
    <property type="molecule type" value="Genomic_DNA"/>
</dbReference>
<feature type="domain" description="Nudix hydrolase" evidence="1">
    <location>
        <begin position="81"/>
        <end position="233"/>
    </location>
</feature>
<accession>A0ABQ2SM14</accession>
<dbReference type="CDD" id="cd02883">
    <property type="entry name" value="NUDIX_Hydrolase"/>
    <property type="match status" value="1"/>
</dbReference>
<evidence type="ECO:0000313" key="2">
    <source>
        <dbReference type="EMBL" id="GGS33570.1"/>
    </source>
</evidence>
<reference evidence="3" key="1">
    <citation type="journal article" date="2019" name="Int. J. Syst. Evol. Microbiol.">
        <title>The Global Catalogue of Microorganisms (GCM) 10K type strain sequencing project: providing services to taxonomists for standard genome sequencing and annotation.</title>
        <authorList>
            <consortium name="The Broad Institute Genomics Platform"/>
            <consortium name="The Broad Institute Genome Sequencing Center for Infectious Disease"/>
            <person name="Wu L."/>
            <person name="Ma J."/>
        </authorList>
    </citation>
    <scope>NUCLEOTIDE SEQUENCE [LARGE SCALE GENOMIC DNA]</scope>
    <source>
        <strain evidence="3">JCM 4416</strain>
    </source>
</reference>
<dbReference type="Gene3D" id="3.90.79.10">
    <property type="entry name" value="Nucleoside Triphosphate Pyrophosphohydrolase"/>
    <property type="match status" value="1"/>
</dbReference>
<dbReference type="Pfam" id="PF00293">
    <property type="entry name" value="NUDIX"/>
    <property type="match status" value="1"/>
</dbReference>
<dbReference type="SUPFAM" id="SSF55811">
    <property type="entry name" value="Nudix"/>
    <property type="match status" value="1"/>
</dbReference>
<dbReference type="Proteomes" id="UP000597853">
    <property type="component" value="Unassembled WGS sequence"/>
</dbReference>
<dbReference type="InterPro" id="IPR000086">
    <property type="entry name" value="NUDIX_hydrolase_dom"/>
</dbReference>
<gene>
    <name evidence="2" type="ORF">GCM10010285_10540</name>
</gene>
<comment type="caution">
    <text evidence="2">The sequence shown here is derived from an EMBL/GenBank/DDBJ whole genome shotgun (WGS) entry which is preliminary data.</text>
</comment>
<dbReference type="PROSITE" id="PS51462">
    <property type="entry name" value="NUDIX"/>
    <property type="match status" value="1"/>
</dbReference>
<dbReference type="InterPro" id="IPR015797">
    <property type="entry name" value="NUDIX_hydrolase-like_dom_sf"/>
</dbReference>
<sequence length="237" mass="25914">MDLFDAGRLRLLEAPPPRLSPRDRGAMDEAWAAAVRANPALFDGPVAGCTNLTHDERDGLVLTWVRATYRHFVPRGLPGATVRLPSLFVSVAQPSDDGRLLVGRMASWTTFPGRWQLPGGTVEPPPDGEPLDMTALRRHAARELAEETGVDTPADDLTPWLVIRQPNNSAGILFQAPPHPADRLFARHASLTETEHALGRTPELDRLVLVRSPDDLTDLTGPHVPCLAPVLRRHAES</sequence>
<keyword evidence="3" id="KW-1185">Reference proteome</keyword>
<evidence type="ECO:0000259" key="1">
    <source>
        <dbReference type="PROSITE" id="PS51462"/>
    </source>
</evidence>
<protein>
    <recommendedName>
        <fullName evidence="1">Nudix hydrolase domain-containing protein</fullName>
    </recommendedName>
</protein>
<name>A0ABQ2SM14_STREZ</name>
<evidence type="ECO:0000313" key="3">
    <source>
        <dbReference type="Proteomes" id="UP000597853"/>
    </source>
</evidence>
<proteinExistence type="predicted"/>
<organism evidence="2 3">
    <name type="scientific">Streptomyces pseudogriseolus</name>
    <name type="common">Streptomyces gancidicus</name>
    <name type="synonym">Streptomyces rubiginosus</name>
    <dbReference type="NCBI Taxonomy" id="36817"/>
    <lineage>
        <taxon>Bacteria</taxon>
        <taxon>Bacillati</taxon>
        <taxon>Actinomycetota</taxon>
        <taxon>Actinomycetes</taxon>
        <taxon>Kitasatosporales</taxon>
        <taxon>Streptomycetaceae</taxon>
        <taxon>Streptomyces</taxon>
        <taxon>Streptomyces pseudogriseolus group</taxon>
    </lineage>
</organism>